<keyword evidence="2" id="KW-1185">Reference proteome</keyword>
<gene>
    <name evidence="1" type="ORF">NQ317_001825</name>
</gene>
<name>A0ABQ9J7Y4_9CUCU</name>
<evidence type="ECO:0000313" key="1">
    <source>
        <dbReference type="EMBL" id="KAJ8974037.1"/>
    </source>
</evidence>
<sequence>MRPHVKKNLLDGDRSMSVKFRVESKKHPNLNSRMVKIFKKVLISFYTNEGLVFMMAMTQDAQPLPKQMTTVEVKLAEVEPAS</sequence>
<proteinExistence type="predicted"/>
<organism evidence="1 2">
    <name type="scientific">Molorchus minor</name>
    <dbReference type="NCBI Taxonomy" id="1323400"/>
    <lineage>
        <taxon>Eukaryota</taxon>
        <taxon>Metazoa</taxon>
        <taxon>Ecdysozoa</taxon>
        <taxon>Arthropoda</taxon>
        <taxon>Hexapoda</taxon>
        <taxon>Insecta</taxon>
        <taxon>Pterygota</taxon>
        <taxon>Neoptera</taxon>
        <taxon>Endopterygota</taxon>
        <taxon>Coleoptera</taxon>
        <taxon>Polyphaga</taxon>
        <taxon>Cucujiformia</taxon>
        <taxon>Chrysomeloidea</taxon>
        <taxon>Cerambycidae</taxon>
        <taxon>Lamiinae</taxon>
        <taxon>Monochamini</taxon>
        <taxon>Molorchus</taxon>
    </lineage>
</organism>
<protein>
    <submittedName>
        <fullName evidence="1">Uncharacterized protein</fullName>
    </submittedName>
</protein>
<evidence type="ECO:0000313" key="2">
    <source>
        <dbReference type="Proteomes" id="UP001162164"/>
    </source>
</evidence>
<comment type="caution">
    <text evidence="1">The sequence shown here is derived from an EMBL/GenBank/DDBJ whole genome shotgun (WGS) entry which is preliminary data.</text>
</comment>
<reference evidence="1" key="1">
    <citation type="journal article" date="2023" name="Insect Mol. Biol.">
        <title>Genome sequencing provides insights into the evolution of gene families encoding plant cell wall-degrading enzymes in longhorned beetles.</title>
        <authorList>
            <person name="Shin N.R."/>
            <person name="Okamura Y."/>
            <person name="Kirsch R."/>
            <person name="Pauchet Y."/>
        </authorList>
    </citation>
    <scope>NUCLEOTIDE SEQUENCE</scope>
    <source>
        <strain evidence="1">MMC_N1</strain>
    </source>
</reference>
<accession>A0ABQ9J7Y4</accession>
<dbReference type="Proteomes" id="UP001162164">
    <property type="component" value="Unassembled WGS sequence"/>
</dbReference>
<dbReference type="EMBL" id="JAPWTJ010001065">
    <property type="protein sequence ID" value="KAJ8974037.1"/>
    <property type="molecule type" value="Genomic_DNA"/>
</dbReference>